<name>A0A5B0MJA5_PUCGR</name>
<feature type="compositionally biased region" description="Low complexity" evidence="1">
    <location>
        <begin position="769"/>
        <end position="782"/>
    </location>
</feature>
<evidence type="ECO:0000256" key="1">
    <source>
        <dbReference type="SAM" id="MobiDB-lite"/>
    </source>
</evidence>
<dbReference type="AlphaFoldDB" id="A0A5B0MJA5"/>
<dbReference type="EMBL" id="VSWC01000145">
    <property type="protein sequence ID" value="KAA1076338.1"/>
    <property type="molecule type" value="Genomic_DNA"/>
</dbReference>
<feature type="compositionally biased region" description="Low complexity" evidence="1">
    <location>
        <begin position="685"/>
        <end position="728"/>
    </location>
</feature>
<feature type="region of interest" description="Disordered" evidence="1">
    <location>
        <begin position="486"/>
        <end position="782"/>
    </location>
</feature>
<dbReference type="OrthoDB" id="2507845at2759"/>
<protein>
    <submittedName>
        <fullName evidence="2">Uncharacterized protein</fullName>
    </submittedName>
</protein>
<feature type="compositionally biased region" description="Polar residues" evidence="1">
    <location>
        <begin position="648"/>
        <end position="666"/>
    </location>
</feature>
<feature type="compositionally biased region" description="Polar residues" evidence="1">
    <location>
        <begin position="612"/>
        <end position="621"/>
    </location>
</feature>
<evidence type="ECO:0000313" key="2">
    <source>
        <dbReference type="EMBL" id="KAA1076338.1"/>
    </source>
</evidence>
<feature type="region of interest" description="Disordered" evidence="1">
    <location>
        <begin position="824"/>
        <end position="908"/>
    </location>
</feature>
<feature type="compositionally biased region" description="Polar residues" evidence="1">
    <location>
        <begin position="211"/>
        <end position="222"/>
    </location>
</feature>
<feature type="compositionally biased region" description="Polar residues" evidence="1">
    <location>
        <begin position="229"/>
        <end position="258"/>
    </location>
</feature>
<feature type="region of interest" description="Disordered" evidence="1">
    <location>
        <begin position="192"/>
        <end position="355"/>
    </location>
</feature>
<evidence type="ECO:0000313" key="3">
    <source>
        <dbReference type="EMBL" id="KAA1117535.1"/>
    </source>
</evidence>
<comment type="caution">
    <text evidence="2">The sequence shown here is derived from an EMBL/GenBank/DDBJ whole genome shotgun (WGS) entry which is preliminary data.</text>
</comment>
<reference evidence="2 4" key="1">
    <citation type="submission" date="2019-05" db="EMBL/GenBank/DDBJ databases">
        <title>Emergence of the Ug99 lineage of the wheat stem rust pathogen through somatic hybridization.</title>
        <authorList>
            <person name="Li F."/>
            <person name="Upadhyaya N.M."/>
            <person name="Sperschneider J."/>
            <person name="Matny O."/>
            <person name="Nguyen-Phuc H."/>
            <person name="Mago R."/>
            <person name="Raley C."/>
            <person name="Miller M.E."/>
            <person name="Silverstein K.A.T."/>
            <person name="Henningsen E."/>
            <person name="Hirsch C.D."/>
            <person name="Visser B."/>
            <person name="Pretorius Z.A."/>
            <person name="Steffenson B.J."/>
            <person name="Schwessinger B."/>
            <person name="Dodds P.N."/>
            <person name="Figueroa M."/>
        </authorList>
    </citation>
    <scope>NUCLEOTIDE SEQUENCE [LARGE SCALE GENOMIC DNA]</scope>
    <source>
        <strain evidence="2">21-0</strain>
    </source>
</reference>
<dbReference type="EMBL" id="VSWC01000002">
    <property type="protein sequence ID" value="KAA1117535.1"/>
    <property type="molecule type" value="Genomic_DNA"/>
</dbReference>
<accession>A0A5B0MJA5</accession>
<keyword evidence="4" id="KW-1185">Reference proteome</keyword>
<feature type="region of interest" description="Disordered" evidence="1">
    <location>
        <begin position="368"/>
        <end position="405"/>
    </location>
</feature>
<evidence type="ECO:0000313" key="4">
    <source>
        <dbReference type="Proteomes" id="UP000324748"/>
    </source>
</evidence>
<sequence>MSNSRAFALDESSAINFKPYDSSNHKAQLVDFIRLVDNHAIIPPKIKVNPLRDLANKYLNILNCSKSSIPHSFSEGSIKQPARCCSITSKNSIYRCCSITSKNSIYSQAISGKISITGKGLCGSITSQNPFKIVQAQCCQGFCLALSQAIYYSPPITRKIYSWPITSQTISTIKIYSWPITSQTQTIKAIKTERKTHISPKTKKISFPVPKTSQPTRYSNHPTPDHQDSSQSEDFSVSEESSQANLSESSQNSLASRSSDSDHRPTTQRRQAKKAIQRRPMAKTASPRTRTSRVKKTFTRLKPALVVRSVKKSSKAPNHTIDVDQSGTDDTSDHEYRYRTRSGRRPPPSPAYPALDDLSYAEEGRQDVNSYPRPKISPFLQLPPERNLSEKDNAPTPVFNPYNPCPKRRRYVQLQGGNQTYAAPGLDHRDRHGPDPSDWRFTPASIPFCPTRAETSNPPSQIQTQLAPSYGYDTFQQPPVFQQPSVFHNTNTSQSDFARPYAYQPPATHFDYSPRRFTDHTYTPHLNPHQPSGPAACPKPEVPSGPKPFDYSQYWNTRPTQSQKQNVSFSQGSAVPSQKDSSGFNFSCPSVGQEKPPPPPPNRAQEKVQSLPRFSTQSCPFGTQEKAPPPPKYGQSSSLNLPPARFGQFSSVTTFKPSTVEPTRNNPFMPDASSWDPKPPPVPPKSDVSTNLWGSKPSTFQSFQSSTGSTSTLTSFSTPKPPTTSFATPKPPPQHPQHTSYRAESEFLGEAAGHQIDPQLFSGQTAHIPSSTAPSTAAALSSTVAALPSTAAAPALTTATPLPTISTTVAPAALPAPSLTTVALPAPTLTAGPPTPASVQPRPPGGTPQPSVQPRPPGGTPQPPIPNLTIARSNLTIASSSNLTPNEPTSKPSKEDGETPPSEKEKSS</sequence>
<feature type="compositionally biased region" description="Basic and acidic residues" evidence="1">
    <location>
        <begin position="892"/>
        <end position="908"/>
    </location>
</feature>
<feature type="compositionally biased region" description="Pro residues" evidence="1">
    <location>
        <begin position="833"/>
        <end position="866"/>
    </location>
</feature>
<feature type="compositionally biased region" description="Polar residues" evidence="1">
    <location>
        <begin position="870"/>
        <end position="891"/>
    </location>
</feature>
<organism evidence="2 4">
    <name type="scientific">Puccinia graminis f. sp. tritici</name>
    <dbReference type="NCBI Taxonomy" id="56615"/>
    <lineage>
        <taxon>Eukaryota</taxon>
        <taxon>Fungi</taxon>
        <taxon>Dikarya</taxon>
        <taxon>Basidiomycota</taxon>
        <taxon>Pucciniomycotina</taxon>
        <taxon>Pucciniomycetes</taxon>
        <taxon>Pucciniales</taxon>
        <taxon>Pucciniaceae</taxon>
        <taxon>Puccinia</taxon>
    </lineage>
</organism>
<gene>
    <name evidence="2" type="ORF">PGT21_003215</name>
    <name evidence="3" type="ORF">PGT21_013489</name>
</gene>
<proteinExistence type="predicted"/>
<feature type="compositionally biased region" description="Polar residues" evidence="1">
    <location>
        <begin position="553"/>
        <end position="590"/>
    </location>
</feature>
<feature type="compositionally biased region" description="Basic residues" evidence="1">
    <location>
        <begin position="266"/>
        <end position="281"/>
    </location>
</feature>
<dbReference type="Proteomes" id="UP000324748">
    <property type="component" value="Unassembled WGS sequence"/>
</dbReference>
<feature type="compositionally biased region" description="Basic residues" evidence="1">
    <location>
        <begin position="290"/>
        <end position="299"/>
    </location>
</feature>